<feature type="domain" description="C-terminal associated" evidence="9">
    <location>
        <begin position="146"/>
        <end position="226"/>
    </location>
</feature>
<accession>A0A2U1NH24</accession>
<comment type="catalytic activity">
    <reaction evidence="1">
        <text>ATP-dependent breakage, passage and rejoining of double-stranded DNA.</text>
        <dbReference type="EC" id="5.6.2.2"/>
    </reaction>
</comment>
<evidence type="ECO:0000256" key="7">
    <source>
        <dbReference type="ARBA" id="ARBA00023125"/>
    </source>
</evidence>
<dbReference type="GO" id="GO:0003918">
    <property type="term" value="F:DNA topoisomerase type II (double strand cut, ATP-hydrolyzing) activity"/>
    <property type="evidence" value="ECO:0007669"/>
    <property type="project" value="UniProtKB-EC"/>
</dbReference>
<dbReference type="GO" id="GO:0003677">
    <property type="term" value="F:DNA binding"/>
    <property type="evidence" value="ECO:0007669"/>
    <property type="project" value="UniProtKB-KW"/>
</dbReference>
<sequence>MQFADLFVGKLDISNLEDATFFRILHVNSDRRIFSQTFYCKSHISGYMICLDINMVHVYPLEGKFLNVRDASPQQLLENDEIQNIKNILGLQFGKTYENVKELRYGHLMIMANQGYDSLHIIGLLINFLHYFWPSLLKVKSFMSVFITPVIKAASENTNEVSLFYTMPEYHKWQKNLGNKVTEYKMKYLELEGLESEERAEYLDQHVKEFVWIDDLDGREIEIAFS</sequence>
<comment type="cofactor">
    <cofactor evidence="2">
        <name>Mg(2+)</name>
        <dbReference type="ChEBI" id="CHEBI:18420"/>
    </cofactor>
</comment>
<keyword evidence="11" id="KW-1185">Reference proteome</keyword>
<organism evidence="10 11">
    <name type="scientific">Artemisia annua</name>
    <name type="common">Sweet wormwood</name>
    <dbReference type="NCBI Taxonomy" id="35608"/>
    <lineage>
        <taxon>Eukaryota</taxon>
        <taxon>Viridiplantae</taxon>
        <taxon>Streptophyta</taxon>
        <taxon>Embryophyta</taxon>
        <taxon>Tracheophyta</taxon>
        <taxon>Spermatophyta</taxon>
        <taxon>Magnoliopsida</taxon>
        <taxon>eudicotyledons</taxon>
        <taxon>Gunneridae</taxon>
        <taxon>Pentapetalae</taxon>
        <taxon>asterids</taxon>
        <taxon>campanulids</taxon>
        <taxon>Asterales</taxon>
        <taxon>Asteraceae</taxon>
        <taxon>Asteroideae</taxon>
        <taxon>Anthemideae</taxon>
        <taxon>Artemisiinae</taxon>
        <taxon>Artemisia</taxon>
    </lineage>
</organism>
<dbReference type="InterPro" id="IPR031660">
    <property type="entry name" value="TOPRIM_C"/>
</dbReference>
<keyword evidence="8 10" id="KW-0413">Isomerase</keyword>
<dbReference type="EC" id="5.6.2.2" evidence="3"/>
<dbReference type="PRINTS" id="PR01158">
    <property type="entry name" value="TOPISMRASEII"/>
</dbReference>
<keyword evidence="6" id="KW-0799">Topoisomerase</keyword>
<keyword evidence="5" id="KW-0067">ATP-binding</keyword>
<protein>
    <recommendedName>
        <fullName evidence="3">DNA topoisomerase (ATP-hydrolyzing)</fullName>
        <ecNumber evidence="3">5.6.2.2</ecNumber>
    </recommendedName>
</protein>
<comment type="caution">
    <text evidence="10">The sequence shown here is derived from an EMBL/GenBank/DDBJ whole genome shotgun (WGS) entry which is preliminary data.</text>
</comment>
<dbReference type="GO" id="GO:0000819">
    <property type="term" value="P:sister chromatid segregation"/>
    <property type="evidence" value="ECO:0007669"/>
    <property type="project" value="TreeGrafter"/>
</dbReference>
<keyword evidence="4" id="KW-0547">Nucleotide-binding</keyword>
<dbReference type="Gene3D" id="3.40.50.670">
    <property type="match status" value="1"/>
</dbReference>
<evidence type="ECO:0000259" key="9">
    <source>
        <dbReference type="Pfam" id="PF16898"/>
    </source>
</evidence>
<dbReference type="EMBL" id="PKPP01002845">
    <property type="protein sequence ID" value="PWA72771.1"/>
    <property type="molecule type" value="Genomic_DNA"/>
</dbReference>
<dbReference type="Proteomes" id="UP000245207">
    <property type="component" value="Unassembled WGS sequence"/>
</dbReference>
<evidence type="ECO:0000256" key="6">
    <source>
        <dbReference type="ARBA" id="ARBA00023029"/>
    </source>
</evidence>
<evidence type="ECO:0000313" key="11">
    <source>
        <dbReference type="Proteomes" id="UP000245207"/>
    </source>
</evidence>
<keyword evidence="7" id="KW-0238">DNA-binding</keyword>
<dbReference type="FunFam" id="3.40.50.670:FF:000001">
    <property type="entry name" value="DNA topoisomerase 2"/>
    <property type="match status" value="1"/>
</dbReference>
<dbReference type="InterPro" id="IPR013760">
    <property type="entry name" value="Topo_IIA-like_dom_sf"/>
</dbReference>
<gene>
    <name evidence="10" type="ORF">CTI12_AA266930</name>
</gene>
<dbReference type="GO" id="GO:0006265">
    <property type="term" value="P:DNA topological change"/>
    <property type="evidence" value="ECO:0007669"/>
    <property type="project" value="InterPro"/>
</dbReference>
<dbReference type="Pfam" id="PF16898">
    <property type="entry name" value="TOPRIM_C"/>
    <property type="match status" value="1"/>
</dbReference>
<dbReference type="PANTHER" id="PTHR10169">
    <property type="entry name" value="DNA TOPOISOMERASE/GYRASE"/>
    <property type="match status" value="1"/>
</dbReference>
<dbReference type="OrthoDB" id="276498at2759"/>
<dbReference type="STRING" id="35608.A0A2U1NH24"/>
<evidence type="ECO:0000256" key="1">
    <source>
        <dbReference type="ARBA" id="ARBA00000185"/>
    </source>
</evidence>
<dbReference type="SUPFAM" id="SSF56719">
    <property type="entry name" value="Type II DNA topoisomerase"/>
    <property type="match status" value="1"/>
</dbReference>
<evidence type="ECO:0000256" key="5">
    <source>
        <dbReference type="ARBA" id="ARBA00022840"/>
    </source>
</evidence>
<dbReference type="AlphaFoldDB" id="A0A2U1NH24"/>
<dbReference type="GO" id="GO:0005524">
    <property type="term" value="F:ATP binding"/>
    <property type="evidence" value="ECO:0007669"/>
    <property type="project" value="UniProtKB-KW"/>
</dbReference>
<proteinExistence type="predicted"/>
<evidence type="ECO:0000256" key="8">
    <source>
        <dbReference type="ARBA" id="ARBA00023235"/>
    </source>
</evidence>
<dbReference type="InterPro" id="IPR050634">
    <property type="entry name" value="DNA_Topoisomerase_II"/>
</dbReference>
<dbReference type="PANTHER" id="PTHR10169:SF38">
    <property type="entry name" value="DNA TOPOISOMERASE 2"/>
    <property type="match status" value="1"/>
</dbReference>
<evidence type="ECO:0000256" key="3">
    <source>
        <dbReference type="ARBA" id="ARBA00012895"/>
    </source>
</evidence>
<dbReference type="PRINTS" id="PR00418">
    <property type="entry name" value="TPI2FAMILY"/>
</dbReference>
<dbReference type="InterPro" id="IPR001154">
    <property type="entry name" value="TopoII_euk"/>
</dbReference>
<evidence type="ECO:0000256" key="4">
    <source>
        <dbReference type="ARBA" id="ARBA00022741"/>
    </source>
</evidence>
<dbReference type="InterPro" id="IPR013759">
    <property type="entry name" value="Topo_IIA_B_C"/>
</dbReference>
<reference evidence="10 11" key="1">
    <citation type="journal article" date="2018" name="Mol. Plant">
        <title>The genome of Artemisia annua provides insight into the evolution of Asteraceae family and artemisinin biosynthesis.</title>
        <authorList>
            <person name="Shen Q."/>
            <person name="Zhang L."/>
            <person name="Liao Z."/>
            <person name="Wang S."/>
            <person name="Yan T."/>
            <person name="Shi P."/>
            <person name="Liu M."/>
            <person name="Fu X."/>
            <person name="Pan Q."/>
            <person name="Wang Y."/>
            <person name="Lv Z."/>
            <person name="Lu X."/>
            <person name="Zhang F."/>
            <person name="Jiang W."/>
            <person name="Ma Y."/>
            <person name="Chen M."/>
            <person name="Hao X."/>
            <person name="Li L."/>
            <person name="Tang Y."/>
            <person name="Lv G."/>
            <person name="Zhou Y."/>
            <person name="Sun X."/>
            <person name="Brodelius P.E."/>
            <person name="Rose J.K.C."/>
            <person name="Tang K."/>
        </authorList>
    </citation>
    <scope>NUCLEOTIDE SEQUENCE [LARGE SCALE GENOMIC DNA]</scope>
    <source>
        <strain evidence="11">cv. Huhao1</strain>
        <tissue evidence="10">Leaf</tissue>
    </source>
</reference>
<evidence type="ECO:0000256" key="2">
    <source>
        <dbReference type="ARBA" id="ARBA00001946"/>
    </source>
</evidence>
<evidence type="ECO:0000313" key="10">
    <source>
        <dbReference type="EMBL" id="PWA72771.1"/>
    </source>
</evidence>
<dbReference type="GO" id="GO:0005634">
    <property type="term" value="C:nucleus"/>
    <property type="evidence" value="ECO:0007669"/>
    <property type="project" value="TreeGrafter"/>
</dbReference>
<dbReference type="GO" id="GO:0000712">
    <property type="term" value="P:resolution of meiotic recombination intermediates"/>
    <property type="evidence" value="ECO:0007669"/>
    <property type="project" value="TreeGrafter"/>
</dbReference>
<name>A0A2U1NH24_ARTAN</name>